<dbReference type="AlphaFoldDB" id="A0A0E9S1P7"/>
<reference evidence="1" key="2">
    <citation type="journal article" date="2015" name="Fish Shellfish Immunol.">
        <title>Early steps in the European eel (Anguilla anguilla)-Vibrio vulnificus interaction in the gills: Role of the RtxA13 toxin.</title>
        <authorList>
            <person name="Callol A."/>
            <person name="Pajuelo D."/>
            <person name="Ebbesson L."/>
            <person name="Teles M."/>
            <person name="MacKenzie S."/>
            <person name="Amaro C."/>
        </authorList>
    </citation>
    <scope>NUCLEOTIDE SEQUENCE</scope>
</reference>
<sequence>MQTNMDNEGNGGQLIWQPKSVQELKFRTFDTIPNVTGTLSIFSVDVRLHGNLCLL</sequence>
<proteinExistence type="predicted"/>
<organism evidence="1">
    <name type="scientific">Anguilla anguilla</name>
    <name type="common">European freshwater eel</name>
    <name type="synonym">Muraena anguilla</name>
    <dbReference type="NCBI Taxonomy" id="7936"/>
    <lineage>
        <taxon>Eukaryota</taxon>
        <taxon>Metazoa</taxon>
        <taxon>Chordata</taxon>
        <taxon>Craniata</taxon>
        <taxon>Vertebrata</taxon>
        <taxon>Euteleostomi</taxon>
        <taxon>Actinopterygii</taxon>
        <taxon>Neopterygii</taxon>
        <taxon>Teleostei</taxon>
        <taxon>Anguilliformes</taxon>
        <taxon>Anguillidae</taxon>
        <taxon>Anguilla</taxon>
    </lineage>
</organism>
<protein>
    <submittedName>
        <fullName evidence="1">Uncharacterized protein</fullName>
    </submittedName>
</protein>
<dbReference type="EMBL" id="GBXM01073248">
    <property type="protein sequence ID" value="JAH35329.1"/>
    <property type="molecule type" value="Transcribed_RNA"/>
</dbReference>
<reference evidence="1" key="1">
    <citation type="submission" date="2014-11" db="EMBL/GenBank/DDBJ databases">
        <authorList>
            <person name="Amaro Gonzalez C."/>
        </authorList>
    </citation>
    <scope>NUCLEOTIDE SEQUENCE</scope>
</reference>
<evidence type="ECO:0000313" key="1">
    <source>
        <dbReference type="EMBL" id="JAH35329.1"/>
    </source>
</evidence>
<accession>A0A0E9S1P7</accession>
<name>A0A0E9S1P7_ANGAN</name>